<feature type="signal peptide" evidence="1">
    <location>
        <begin position="1"/>
        <end position="18"/>
    </location>
</feature>
<name>A0ABU6S3B0_9FABA</name>
<proteinExistence type="predicted"/>
<organism evidence="2 3">
    <name type="scientific">Stylosanthes scabra</name>
    <dbReference type="NCBI Taxonomy" id="79078"/>
    <lineage>
        <taxon>Eukaryota</taxon>
        <taxon>Viridiplantae</taxon>
        <taxon>Streptophyta</taxon>
        <taxon>Embryophyta</taxon>
        <taxon>Tracheophyta</taxon>
        <taxon>Spermatophyta</taxon>
        <taxon>Magnoliopsida</taxon>
        <taxon>eudicotyledons</taxon>
        <taxon>Gunneridae</taxon>
        <taxon>Pentapetalae</taxon>
        <taxon>rosids</taxon>
        <taxon>fabids</taxon>
        <taxon>Fabales</taxon>
        <taxon>Fabaceae</taxon>
        <taxon>Papilionoideae</taxon>
        <taxon>50 kb inversion clade</taxon>
        <taxon>dalbergioids sensu lato</taxon>
        <taxon>Dalbergieae</taxon>
        <taxon>Pterocarpus clade</taxon>
        <taxon>Stylosanthes</taxon>
    </lineage>
</organism>
<accession>A0ABU6S3B0</accession>
<feature type="chain" id="PRO_5047220482" evidence="1">
    <location>
        <begin position="19"/>
        <end position="199"/>
    </location>
</feature>
<keyword evidence="3" id="KW-1185">Reference proteome</keyword>
<protein>
    <submittedName>
        <fullName evidence="2">Uncharacterized protein</fullName>
    </submittedName>
</protein>
<keyword evidence="1" id="KW-0732">Signal</keyword>
<dbReference type="Proteomes" id="UP001341840">
    <property type="component" value="Unassembled WGS sequence"/>
</dbReference>
<comment type="caution">
    <text evidence="2">The sequence shown here is derived from an EMBL/GenBank/DDBJ whole genome shotgun (WGS) entry which is preliminary data.</text>
</comment>
<gene>
    <name evidence="2" type="ORF">PIB30_001599</name>
</gene>
<sequence length="199" mass="21748">MASTISLYLLLASSSTLATFFPTSREGSVTRSPTIKLKIVLLPALSSTTTMAANVIIRAGGGAVMSPLRPTGCNEILPPQSQHSERANTLLFKPMKQNAIVLELREIEILRRLHFPHSPSSVFTFAFLIHLYVPQIKMQRSNRLRAGQCACPSVAAPQQVEVVDIDDDLTDFPSNPTPIPLQPQIPLQIQLGSLNLLNL</sequence>
<reference evidence="2 3" key="1">
    <citation type="journal article" date="2023" name="Plants (Basel)">
        <title>Bridging the Gap: Combining Genomics and Transcriptomics Approaches to Understand Stylosanthes scabra, an Orphan Legume from the Brazilian Caatinga.</title>
        <authorList>
            <person name="Ferreira-Neto J.R.C."/>
            <person name="da Silva M.D."/>
            <person name="Binneck E."/>
            <person name="de Melo N.F."/>
            <person name="da Silva R.H."/>
            <person name="de Melo A.L.T.M."/>
            <person name="Pandolfi V."/>
            <person name="Bustamante F.O."/>
            <person name="Brasileiro-Vidal A.C."/>
            <person name="Benko-Iseppon A.M."/>
        </authorList>
    </citation>
    <scope>NUCLEOTIDE SEQUENCE [LARGE SCALE GENOMIC DNA]</scope>
    <source>
        <tissue evidence="2">Leaves</tissue>
    </source>
</reference>
<evidence type="ECO:0000313" key="2">
    <source>
        <dbReference type="EMBL" id="MED6130513.1"/>
    </source>
</evidence>
<evidence type="ECO:0000256" key="1">
    <source>
        <dbReference type="SAM" id="SignalP"/>
    </source>
</evidence>
<evidence type="ECO:0000313" key="3">
    <source>
        <dbReference type="Proteomes" id="UP001341840"/>
    </source>
</evidence>
<dbReference type="EMBL" id="JASCZI010060418">
    <property type="protein sequence ID" value="MED6130513.1"/>
    <property type="molecule type" value="Genomic_DNA"/>
</dbReference>